<feature type="transmembrane region" description="Helical" evidence="6">
    <location>
        <begin position="967"/>
        <end position="988"/>
    </location>
</feature>
<comment type="similarity">
    <text evidence="2 6">Belongs to the pecanex family.</text>
</comment>
<feature type="compositionally biased region" description="Acidic residues" evidence="7">
    <location>
        <begin position="364"/>
        <end position="383"/>
    </location>
</feature>
<evidence type="ECO:0000256" key="5">
    <source>
        <dbReference type="ARBA" id="ARBA00023136"/>
    </source>
</evidence>
<evidence type="ECO:0000256" key="4">
    <source>
        <dbReference type="ARBA" id="ARBA00022989"/>
    </source>
</evidence>
<dbReference type="Proteomes" id="UP000515152">
    <property type="component" value="Chromosome 13"/>
</dbReference>
<feature type="domain" description="Pecanex C-terminal" evidence="8">
    <location>
        <begin position="1559"/>
        <end position="1784"/>
    </location>
</feature>
<keyword evidence="3 6" id="KW-0812">Transmembrane</keyword>
<dbReference type="RefSeq" id="XP_012669762.1">
    <property type="nucleotide sequence ID" value="XM_012814308.3"/>
</dbReference>
<proteinExistence type="inferred from homology"/>
<feature type="transmembrane region" description="Helical" evidence="6">
    <location>
        <begin position="931"/>
        <end position="955"/>
    </location>
</feature>
<feature type="transmembrane region" description="Helical" evidence="6">
    <location>
        <begin position="891"/>
        <end position="919"/>
    </location>
</feature>
<dbReference type="KEGG" id="char:105888570"/>
<protein>
    <recommendedName>
        <fullName evidence="6">Pecanex-like protein</fullName>
    </recommendedName>
</protein>
<feature type="region of interest" description="Disordered" evidence="7">
    <location>
        <begin position="497"/>
        <end position="520"/>
    </location>
</feature>
<evidence type="ECO:0000313" key="10">
    <source>
        <dbReference type="RefSeq" id="XP_012669762.1"/>
    </source>
</evidence>
<dbReference type="CTD" id="80003"/>
<feature type="compositionally biased region" description="Polar residues" evidence="7">
    <location>
        <begin position="2028"/>
        <end position="2039"/>
    </location>
</feature>
<dbReference type="PANTHER" id="PTHR12372:SF5">
    <property type="entry name" value="PECANEX-LIKE PROTEIN 2"/>
    <property type="match status" value="1"/>
</dbReference>
<evidence type="ECO:0000313" key="9">
    <source>
        <dbReference type="Proteomes" id="UP000515152"/>
    </source>
</evidence>
<keyword evidence="5 6" id="KW-0472">Membrane</keyword>
<dbReference type="InterPro" id="IPR007735">
    <property type="entry name" value="Pecanex_C"/>
</dbReference>
<feature type="compositionally biased region" description="Low complexity" evidence="7">
    <location>
        <begin position="620"/>
        <end position="632"/>
    </location>
</feature>
<feature type="transmembrane region" description="Helical" evidence="6">
    <location>
        <begin position="36"/>
        <end position="53"/>
    </location>
</feature>
<dbReference type="GeneID" id="105888570"/>
<feature type="region of interest" description="Disordered" evidence="7">
    <location>
        <begin position="157"/>
        <end position="282"/>
    </location>
</feature>
<feature type="transmembrane region" description="Helical" evidence="6">
    <location>
        <begin position="844"/>
        <end position="864"/>
    </location>
</feature>
<evidence type="ECO:0000256" key="7">
    <source>
        <dbReference type="SAM" id="MobiDB-lite"/>
    </source>
</evidence>
<feature type="compositionally biased region" description="Polar residues" evidence="7">
    <location>
        <begin position="1839"/>
        <end position="1857"/>
    </location>
</feature>
<feature type="transmembrane region" description="Helical" evidence="6">
    <location>
        <begin position="1067"/>
        <end position="1087"/>
    </location>
</feature>
<evidence type="ECO:0000259" key="8">
    <source>
        <dbReference type="Pfam" id="PF05041"/>
    </source>
</evidence>
<feature type="transmembrane region" description="Helical" evidence="6">
    <location>
        <begin position="782"/>
        <end position="801"/>
    </location>
</feature>
<feature type="region of interest" description="Disordered" evidence="7">
    <location>
        <begin position="363"/>
        <end position="448"/>
    </location>
</feature>
<dbReference type="OrthoDB" id="10037631at2759"/>
<gene>
    <name evidence="10" type="primary">pcnx2</name>
</gene>
<feature type="region of interest" description="Disordered" evidence="7">
    <location>
        <begin position="2028"/>
        <end position="2078"/>
    </location>
</feature>
<feature type="region of interest" description="Disordered" evidence="7">
    <location>
        <begin position="1839"/>
        <end position="1900"/>
    </location>
</feature>
<feature type="region of interest" description="Disordered" evidence="7">
    <location>
        <begin position="101"/>
        <end position="122"/>
    </location>
</feature>
<feature type="transmembrane region" description="Helical" evidence="6">
    <location>
        <begin position="1230"/>
        <end position="1251"/>
    </location>
</feature>
<name>A0A6P3VED5_CLUHA</name>
<feature type="transmembrane region" description="Helical" evidence="6">
    <location>
        <begin position="807"/>
        <end position="824"/>
    </location>
</feature>
<feature type="transmembrane region" description="Helical" evidence="6">
    <location>
        <begin position="1038"/>
        <end position="1061"/>
    </location>
</feature>
<keyword evidence="4 6" id="KW-1133">Transmembrane helix</keyword>
<feature type="compositionally biased region" description="Basic and acidic residues" evidence="7">
    <location>
        <begin position="210"/>
        <end position="221"/>
    </location>
</feature>
<feature type="compositionally biased region" description="Basic and acidic residues" evidence="7">
    <location>
        <begin position="229"/>
        <end position="260"/>
    </location>
</feature>
<dbReference type="Pfam" id="PF05041">
    <property type="entry name" value="Pecanex_C"/>
    <property type="match status" value="1"/>
</dbReference>
<feature type="transmembrane region" description="Helical" evidence="6">
    <location>
        <begin position="1263"/>
        <end position="1287"/>
    </location>
</feature>
<feature type="compositionally biased region" description="Basic and acidic residues" evidence="7">
    <location>
        <begin position="161"/>
        <end position="190"/>
    </location>
</feature>
<accession>A0A6P3VED5</accession>
<comment type="subcellular location">
    <subcellularLocation>
        <location evidence="1 6">Membrane</location>
        <topology evidence="1 6">Multi-pass membrane protein</topology>
    </subcellularLocation>
</comment>
<dbReference type="GO" id="GO:0016020">
    <property type="term" value="C:membrane"/>
    <property type="evidence" value="ECO:0007669"/>
    <property type="project" value="UniProtKB-SubCell"/>
</dbReference>
<evidence type="ECO:0000256" key="1">
    <source>
        <dbReference type="ARBA" id="ARBA00004141"/>
    </source>
</evidence>
<feature type="transmembrane region" description="Helical" evidence="6">
    <location>
        <begin position="1184"/>
        <end position="1202"/>
    </location>
</feature>
<sequence>MGSHVVQTLRQGVWASLTGGWYHDPDQNKFNNSCHLYLWMFLLMLPLSLHLALPPTTMALSIYCTSVTVFFIAIKAVNYRFHLMFDRGDIVAQSSVSDVSKGADKKSNASDPCLPANLRKSSTAPDSVAMTVLTRNRLSPIIQVTVKQTETDSGLIGVECPKAEELKSTEGQRDSPAKQKSRDKPQHEDIDSLQDMSSPNPDQFAPLLEQEQRPPPDRDTADEGLPPSKDSDIESMDEKSEQEEKEKPPPDPNNNEKNEGEDGGGLSPEALSPVQDPQAEETYCSDEIAVVLVDNSGASVRLDESDTVKIIITMSCDAQTAAELEQSVKQSILESAHSQMAKDNHGESRGDCMIRIPVITFDSPLEEEHEATVEGEEEEEEEEYKPAVEDEPQMPNPKLSHSKEPISSDLVTQNYREYEPEEQEVEHGSLPLTNDNSSSGIDVHSHHDENEAPELRMDADGFLQIPPGYGRYGPGGRTHVRGLSIDSGRDAVLIADKSKGKTHTMTTSKSDLEAKEGQMPNESNFVEFVSLLESINCTRGASGTQPEEAEDAEEKEDDEDDTMVTVRNDEETESLCPERPKPPNSLATSHTPLAVPERHIPIVSPDSPQTDKDKDPDYDSLPSQTSQSESSMLQVICRPEATNKEDAYTFHTVHRDRPRKLYNERALNLPLGAELITGNMCDLLSTSSNSECQDGLVGGHADCPFQRRIIPAHRLRPRRTHPEIFQEEDSMDDSSDTSTQEKPSRKLYYKLKVFPGKWVNILYDRLALLALFDRNQDVSENVVAVFLAFLVSFLGFILLNHGCFKDIWVFQFCLVIASCQYSLLKSVQPDAASPTHGHNQIVAYSRAAYFCIFCGLIWILELILKRSDLPVSRVYGINIVISDTLHFVRDILVGFTYCFPITFLVGLLPQINTFVIYVLEQIDMHFFGGTAATGLVSAVYSIMRSLTAIALLYGFCLGALKEPWDEQHIPALFSGFCGLLVVFSYHLSRQSSDPSVLMSLIKSKLIPILGGSEEEEDATSENIDPLPEKLRGSVREILISDLFVCTLASVLTFAVTASTVFLSLRPFVSIVLYALAGTVGFITHYLIPQLRKHHPWLWIAHPVLKSREYSQFEPREDAHLMWYERVYVGLLSFEKYVLYPAIVLSALTNDGFALSHRKKLGIHFDVLLMTVAGMKLLRTSFCNPSYQFVTLIFTVVFFEFDCSRASETFLLNFFLMTIVFHKLWDLLHKLHFIMVYIAPWQIAWGSAFHAFAQPFAVPHSAMLLFQTLLTTLFYTPLSPFLGSAIFITSYPRPVKFWERNYNTKRIDNSNSRLVSQVDKDTGCDDNNLNSIFYEYLTRSLQHSLCGDLMLGRWGNYSSGDCFILASDYLNAFVHLIEIGNGLVTFQLRGLEFRGTYCQQREVEAITEGVEDDDACCCCEPGHLPHILSCNAAFNLRWLAWEVTTTKYLLEGYSISENNAATMLQVYDLRKLLITYYLKSIIYFLIHSAKLQTWLKDTATLEALQAYTKWHHIERDPAVFSVKIDEDYVHCLQGVTRASFCNVYLEWIQYCTGKQEEPVDCDEDSALVTLCFALSVLGRRSLGTASHNMSNSLESFLDGFNTLFKGDFRISSKDEWVFADMDLLQKVVAPGVRMSLKLHQDHFTCLEETEEPSILYEAISNYRTSMVICHESDPAWRKAVLSSRDTLLTLRHMVDDGTDEYKIIMLYKRHLSFKVIKINKECVRGLWAGQQQELVFLRNRNPERGSIQNSKQALRNMINSSCDQPLGYPMYVSPLTTSYMGTHKQMRGIWGGPVSLDTIRGWLCTKWLRVRKDNLTSCNSGVNMEDVDCGGSSLSQNHNSITSQSLSTYQARPRTSQTARHHAGRREYRSRSVQPQAQRPPVTSQSGPILDSQHGSLASGPSLVQRLSNSQLSFNTSIASIFSQVPRLSTAGLQSAATVAAGIGVGGGGGAGGGGHPHRSGQVSSSSSTLSLLFGKRSFSSGLVISGLSAAEGGNTTDTQSSSSVNIAAMGQSARSTSRATQWTSEAFESMDGTNSNNFTGAKDTPPSIDRSSTQGTDRSQDDSALASAVQELQDQKTI</sequence>
<organism evidence="9 10">
    <name type="scientific">Clupea harengus</name>
    <name type="common">Atlantic herring</name>
    <dbReference type="NCBI Taxonomy" id="7950"/>
    <lineage>
        <taxon>Eukaryota</taxon>
        <taxon>Metazoa</taxon>
        <taxon>Chordata</taxon>
        <taxon>Craniata</taxon>
        <taxon>Vertebrata</taxon>
        <taxon>Euteleostomi</taxon>
        <taxon>Actinopterygii</taxon>
        <taxon>Neopterygii</taxon>
        <taxon>Teleostei</taxon>
        <taxon>Clupei</taxon>
        <taxon>Clupeiformes</taxon>
        <taxon>Clupeoidei</taxon>
        <taxon>Clupeidae</taxon>
        <taxon>Clupea</taxon>
    </lineage>
</organism>
<feature type="transmembrane region" description="Helical" evidence="6">
    <location>
        <begin position="59"/>
        <end position="77"/>
    </location>
</feature>
<dbReference type="InterPro" id="IPR039797">
    <property type="entry name" value="Pecanex"/>
</dbReference>
<feature type="compositionally biased region" description="Polar residues" evidence="7">
    <location>
        <begin position="431"/>
        <end position="440"/>
    </location>
</feature>
<evidence type="ECO:0000256" key="6">
    <source>
        <dbReference type="RuleBase" id="RU367089"/>
    </source>
</evidence>
<feature type="compositionally biased region" description="Polar residues" evidence="7">
    <location>
        <begin position="1870"/>
        <end position="1886"/>
    </location>
</feature>
<feature type="region of interest" description="Disordered" evidence="7">
    <location>
        <begin position="538"/>
        <end position="632"/>
    </location>
</feature>
<evidence type="ECO:0000256" key="3">
    <source>
        <dbReference type="ARBA" id="ARBA00022692"/>
    </source>
</evidence>
<dbReference type="PANTHER" id="PTHR12372">
    <property type="entry name" value="PECANEX"/>
    <property type="match status" value="1"/>
</dbReference>
<feature type="compositionally biased region" description="Acidic residues" evidence="7">
    <location>
        <begin position="547"/>
        <end position="562"/>
    </location>
</feature>
<reference evidence="10" key="1">
    <citation type="submission" date="2025-08" db="UniProtKB">
        <authorList>
            <consortium name="RefSeq"/>
        </authorList>
    </citation>
    <scope>IDENTIFICATION</scope>
</reference>
<keyword evidence="9" id="KW-1185">Reference proteome</keyword>
<evidence type="ECO:0000256" key="2">
    <source>
        <dbReference type="ARBA" id="ARBA00010170"/>
    </source>
</evidence>